<dbReference type="AlphaFoldDB" id="A0A0A1T9B5"/>
<reference evidence="1 2" key="1">
    <citation type="journal article" date="2015" name="Genome Announc.">
        <title>Draft Genome Sequence and Gene Annotation of the Entomopathogenic Fungus Verticillium hemipterigenum.</title>
        <authorList>
            <person name="Horn F."/>
            <person name="Habel A."/>
            <person name="Scharf D.H."/>
            <person name="Dworschak J."/>
            <person name="Brakhage A.A."/>
            <person name="Guthke R."/>
            <person name="Hertweck C."/>
            <person name="Linde J."/>
        </authorList>
    </citation>
    <scope>NUCLEOTIDE SEQUENCE [LARGE SCALE GENOMIC DNA]</scope>
</reference>
<dbReference type="Proteomes" id="UP000039046">
    <property type="component" value="Unassembled WGS sequence"/>
</dbReference>
<dbReference type="EMBL" id="CDHN01000003">
    <property type="protein sequence ID" value="CEJ91389.1"/>
    <property type="molecule type" value="Genomic_DNA"/>
</dbReference>
<evidence type="ECO:0000313" key="1">
    <source>
        <dbReference type="EMBL" id="CEJ91389.1"/>
    </source>
</evidence>
<organism evidence="1 2">
    <name type="scientific">[Torrubiella] hemipterigena</name>
    <dbReference type="NCBI Taxonomy" id="1531966"/>
    <lineage>
        <taxon>Eukaryota</taxon>
        <taxon>Fungi</taxon>
        <taxon>Dikarya</taxon>
        <taxon>Ascomycota</taxon>
        <taxon>Pezizomycotina</taxon>
        <taxon>Sordariomycetes</taxon>
        <taxon>Hypocreomycetidae</taxon>
        <taxon>Hypocreales</taxon>
        <taxon>Clavicipitaceae</taxon>
        <taxon>Clavicipitaceae incertae sedis</taxon>
        <taxon>'Torrubiella' clade</taxon>
    </lineage>
</organism>
<protein>
    <submittedName>
        <fullName evidence="1">Uncharacterized protein</fullName>
    </submittedName>
</protein>
<keyword evidence="2" id="KW-1185">Reference proteome</keyword>
<gene>
    <name evidence="1" type="ORF">VHEMI07105</name>
</gene>
<accession>A0A0A1T9B5</accession>
<proteinExistence type="predicted"/>
<evidence type="ECO:0000313" key="2">
    <source>
        <dbReference type="Proteomes" id="UP000039046"/>
    </source>
</evidence>
<dbReference type="HOGENOM" id="CLU_1278420_0_0_1"/>
<sequence>MDRAELVPVTALEHLQPSPGGKWTVAGKTKQGACFSYTARDGSTNLTYNIYPCIAEEEVTTQCASFLYRYEDKDRLASLPRLNKVERTTPKQIWTPISEPQNQERQEPISYAPVPFAEGRETLPQDLTNFDFNLFSMETGIDNAFVDAVMEGSVDNALVYNHSGVYQQETFEAFPISDGLQGTVTNEFKSVENDLFSTLWRDYGTGEAPFNFPSGQ</sequence>
<name>A0A0A1T9B5_9HYPO</name>
<dbReference type="OrthoDB" id="5049336at2759"/>